<gene>
    <name evidence="2" type="ORF">HaLaN_30035</name>
</gene>
<protein>
    <recommendedName>
        <fullName evidence="4">Thioesterase domain-containing protein</fullName>
    </recommendedName>
</protein>
<sequence>MAPGSGLFPADHLFCALMKAGNVQDAMVWARQPDATGASTAGLTPPQSPAVTSPCAEAAGGDPPAAPSPQFEVLVAYLLGEEVCGHAGIVHGGLTAAMMCDPRSERVATGALCDVGGGGLVVQCACGLLEITCCCIGCCMGTCCIATLVPPSS</sequence>
<evidence type="ECO:0000256" key="1">
    <source>
        <dbReference type="SAM" id="MobiDB-lite"/>
    </source>
</evidence>
<feature type="region of interest" description="Disordered" evidence="1">
    <location>
        <begin position="37"/>
        <end position="63"/>
    </location>
</feature>
<feature type="non-terminal residue" evidence="2">
    <location>
        <position position="153"/>
    </location>
</feature>
<keyword evidence="3" id="KW-1185">Reference proteome</keyword>
<accession>A0A6A0AEJ8</accession>
<evidence type="ECO:0000313" key="2">
    <source>
        <dbReference type="EMBL" id="GFH31068.1"/>
    </source>
</evidence>
<dbReference type="SUPFAM" id="SSF54637">
    <property type="entry name" value="Thioesterase/thiol ester dehydrase-isomerase"/>
    <property type="match status" value="1"/>
</dbReference>
<reference evidence="2 3" key="1">
    <citation type="submission" date="2020-02" db="EMBL/GenBank/DDBJ databases">
        <title>Draft genome sequence of Haematococcus lacustris strain NIES-144.</title>
        <authorList>
            <person name="Morimoto D."/>
            <person name="Nakagawa S."/>
            <person name="Yoshida T."/>
            <person name="Sawayama S."/>
        </authorList>
    </citation>
    <scope>NUCLEOTIDE SEQUENCE [LARGE SCALE GENOMIC DNA]</scope>
    <source>
        <strain evidence="2 3">NIES-144</strain>
    </source>
</reference>
<proteinExistence type="predicted"/>
<dbReference type="Proteomes" id="UP000485058">
    <property type="component" value="Unassembled WGS sequence"/>
</dbReference>
<feature type="compositionally biased region" description="Low complexity" evidence="1">
    <location>
        <begin position="54"/>
        <end position="63"/>
    </location>
</feature>
<dbReference type="AlphaFoldDB" id="A0A6A0AEJ8"/>
<dbReference type="Gene3D" id="3.10.129.10">
    <property type="entry name" value="Hotdog Thioesterase"/>
    <property type="match status" value="1"/>
</dbReference>
<evidence type="ECO:0008006" key="4">
    <source>
        <dbReference type="Google" id="ProtNLM"/>
    </source>
</evidence>
<dbReference type="InterPro" id="IPR029069">
    <property type="entry name" value="HotDog_dom_sf"/>
</dbReference>
<name>A0A6A0AEJ8_HAELA</name>
<dbReference type="EMBL" id="BLLF01005345">
    <property type="protein sequence ID" value="GFH31068.1"/>
    <property type="molecule type" value="Genomic_DNA"/>
</dbReference>
<evidence type="ECO:0000313" key="3">
    <source>
        <dbReference type="Proteomes" id="UP000485058"/>
    </source>
</evidence>
<organism evidence="2 3">
    <name type="scientific">Haematococcus lacustris</name>
    <name type="common">Green alga</name>
    <name type="synonym">Haematococcus pluvialis</name>
    <dbReference type="NCBI Taxonomy" id="44745"/>
    <lineage>
        <taxon>Eukaryota</taxon>
        <taxon>Viridiplantae</taxon>
        <taxon>Chlorophyta</taxon>
        <taxon>core chlorophytes</taxon>
        <taxon>Chlorophyceae</taxon>
        <taxon>CS clade</taxon>
        <taxon>Chlamydomonadales</taxon>
        <taxon>Haematococcaceae</taxon>
        <taxon>Haematococcus</taxon>
    </lineage>
</organism>
<comment type="caution">
    <text evidence="2">The sequence shown here is derived from an EMBL/GenBank/DDBJ whole genome shotgun (WGS) entry which is preliminary data.</text>
</comment>